<dbReference type="InterPro" id="IPR049046">
    <property type="entry name" value="Beta-AFase-like_GH127_middle"/>
</dbReference>
<keyword evidence="5" id="KW-1185">Reference proteome</keyword>
<accession>A0AAV1DFD1</accession>
<dbReference type="Pfam" id="PF07944">
    <property type="entry name" value="Beta-AFase-like_GH127_cat"/>
    <property type="match status" value="1"/>
</dbReference>
<evidence type="ECO:0000313" key="4">
    <source>
        <dbReference type="EMBL" id="CAI9106574.1"/>
    </source>
</evidence>
<dbReference type="EMBL" id="OX459122">
    <property type="protein sequence ID" value="CAI9106574.1"/>
    <property type="molecule type" value="Genomic_DNA"/>
</dbReference>
<proteinExistence type="predicted"/>
<dbReference type="GO" id="GO:0046556">
    <property type="term" value="F:alpha-L-arabinofuranosidase activity"/>
    <property type="evidence" value="ECO:0007669"/>
    <property type="project" value="InterPro"/>
</dbReference>
<gene>
    <name evidence="4" type="ORF">OLC1_LOCUS15053</name>
</gene>
<feature type="domain" description="Non-reducing end beta-L-arabinofuranosidase-like GH127 catalytic" evidence="2">
    <location>
        <begin position="126"/>
        <end position="509"/>
    </location>
</feature>
<reference evidence="4" key="1">
    <citation type="submission" date="2023-03" db="EMBL/GenBank/DDBJ databases">
        <authorList>
            <person name="Julca I."/>
        </authorList>
    </citation>
    <scope>NUCLEOTIDE SEQUENCE</scope>
</reference>
<dbReference type="AlphaFoldDB" id="A0AAV1DFD1"/>
<dbReference type="PANTHER" id="PTHR31151:SF0">
    <property type="entry name" value="PROLINE-TRNA LIGASE (DUF1680)"/>
    <property type="match status" value="1"/>
</dbReference>
<protein>
    <submittedName>
        <fullName evidence="4">OLC1v1005763C1</fullName>
    </submittedName>
</protein>
<dbReference type="Pfam" id="PF20736">
    <property type="entry name" value="Glyco_hydro127M"/>
    <property type="match status" value="1"/>
</dbReference>
<dbReference type="InterPro" id="IPR012878">
    <property type="entry name" value="Beta-AFase-like_GH127_cat"/>
</dbReference>
<dbReference type="SUPFAM" id="SSF110221">
    <property type="entry name" value="AbfB domain"/>
    <property type="match status" value="1"/>
</dbReference>
<dbReference type="GO" id="GO:0046373">
    <property type="term" value="P:L-arabinose metabolic process"/>
    <property type="evidence" value="ECO:0007669"/>
    <property type="project" value="InterPro"/>
</dbReference>
<feature type="domain" description="Non-reducing end beta-L-arabinofuranosidase-like GH127 middle" evidence="3">
    <location>
        <begin position="521"/>
        <end position="622"/>
    </location>
</feature>
<feature type="signal peptide" evidence="1">
    <location>
        <begin position="1"/>
        <end position="29"/>
    </location>
</feature>
<dbReference type="SUPFAM" id="SSF48208">
    <property type="entry name" value="Six-hairpin glycosidases"/>
    <property type="match status" value="1"/>
</dbReference>
<dbReference type="InterPro" id="IPR008928">
    <property type="entry name" value="6-hairpin_glycosidase_sf"/>
</dbReference>
<dbReference type="InterPro" id="IPR036195">
    <property type="entry name" value="AbfB_ABD_sf"/>
</dbReference>
<dbReference type="Gene3D" id="2.80.10.50">
    <property type="match status" value="1"/>
</dbReference>
<evidence type="ECO:0000256" key="1">
    <source>
        <dbReference type="SAM" id="SignalP"/>
    </source>
</evidence>
<dbReference type="PANTHER" id="PTHR31151">
    <property type="entry name" value="PROLINE-TRNA LIGASE (DUF1680)"/>
    <property type="match status" value="1"/>
</dbReference>
<dbReference type="Proteomes" id="UP001161247">
    <property type="component" value="Chromosome 5"/>
</dbReference>
<feature type="chain" id="PRO_5043639871" evidence="1">
    <location>
        <begin position="30"/>
        <end position="871"/>
    </location>
</feature>
<evidence type="ECO:0000313" key="5">
    <source>
        <dbReference type="Proteomes" id="UP001161247"/>
    </source>
</evidence>
<evidence type="ECO:0000259" key="3">
    <source>
        <dbReference type="Pfam" id="PF20736"/>
    </source>
</evidence>
<name>A0AAV1DFD1_OLDCO</name>
<sequence>MGNSLILFSQLLISFLLLSLLNNIEFVVSKECTNVFPNNYAAHTYRYLLQTSKNETWKKEVYAQAEKHMNAIDDSLRAAAGNESSVSSRKMMNQNRNQMSWVEQKIKFHDEAKVKGKFLKEVNLRDVRLDPDSMYGIAQQTNLEYLLLLDIDDLLWSFRKTAGFHDVPGNPYGGWEAADCELRGHFVGHYLSSSAQMWASTKNETLKEKIYKAVTILAECQKQMGTGYLSAFPSELFDRFETLRAVWAPYYTIHKIMAGLLDLYTFAESGEALRILKWMVDYHYERVINTIQKYTIQRHWNSLNEEVGGMNDLLYRLYAVTGDEKHLRFAHLFDKPCFLGELAMEADDISSYHANTHIPLVIGAQMRYEVTGDPLYRDISTYFVDMINSSHTYATGGTSENEHWTDPKRLASTLTTENQESCTTYNMLKVIRNLFRWTKDTRYADYYERALINGVLPIQRGTEPGVMIYFLPQKPGASKATSSRGWGHKHDSMWCCYGSATESFAKLGDTIYFEEEGKVPGIYVVQYIPSTFNWNTRNVKFEMKVQPVSSSNKRLQVTLALDHGHTQTKMATVNLRIPAWTDTRLATAKLNHYNFKVPAPGTFLSITRKWKPRDEIKLELPISLRLEAISDDRPEYASLQAILYGPYLLAGLSKGDKDINAAGNAVITDWITPVPEEYNSSLISLSQSGGNSQLFFAASPESVKLQNSPNPGTTEAADSTLRVILKDSSENHKTPWEAIGKSIMLEPFGNPDMLVAHQGPNKPLGLVPSSSSDDSSVFKLVPGLDGASETFSFQSMNRKDCYIQSGPENNVILGCRGGDSGDFSRAVSFKMDKGLSEYHPISFIAKGGTRSFLLVPLLSLKDEHYTLYFNI</sequence>
<keyword evidence="1" id="KW-0732">Signal</keyword>
<evidence type="ECO:0000259" key="2">
    <source>
        <dbReference type="Pfam" id="PF07944"/>
    </source>
</evidence>
<organism evidence="4 5">
    <name type="scientific">Oldenlandia corymbosa var. corymbosa</name>
    <dbReference type="NCBI Taxonomy" id="529605"/>
    <lineage>
        <taxon>Eukaryota</taxon>
        <taxon>Viridiplantae</taxon>
        <taxon>Streptophyta</taxon>
        <taxon>Embryophyta</taxon>
        <taxon>Tracheophyta</taxon>
        <taxon>Spermatophyta</taxon>
        <taxon>Magnoliopsida</taxon>
        <taxon>eudicotyledons</taxon>
        <taxon>Gunneridae</taxon>
        <taxon>Pentapetalae</taxon>
        <taxon>asterids</taxon>
        <taxon>lamiids</taxon>
        <taxon>Gentianales</taxon>
        <taxon>Rubiaceae</taxon>
        <taxon>Rubioideae</taxon>
        <taxon>Spermacoceae</taxon>
        <taxon>Hedyotis-Oldenlandia complex</taxon>
        <taxon>Oldenlandia</taxon>
    </lineage>
</organism>